<reference evidence="2" key="1">
    <citation type="journal article" date="2020" name="Stud. Mycol.">
        <title>101 Dothideomycetes genomes: a test case for predicting lifestyles and emergence of pathogens.</title>
        <authorList>
            <person name="Haridas S."/>
            <person name="Albert R."/>
            <person name="Binder M."/>
            <person name="Bloem J."/>
            <person name="Labutti K."/>
            <person name="Salamov A."/>
            <person name="Andreopoulos B."/>
            <person name="Baker S."/>
            <person name="Barry K."/>
            <person name="Bills G."/>
            <person name="Bluhm B."/>
            <person name="Cannon C."/>
            <person name="Castanera R."/>
            <person name="Culley D."/>
            <person name="Daum C."/>
            <person name="Ezra D."/>
            <person name="Gonzalez J."/>
            <person name="Henrissat B."/>
            <person name="Kuo A."/>
            <person name="Liang C."/>
            <person name="Lipzen A."/>
            <person name="Lutzoni F."/>
            <person name="Magnuson J."/>
            <person name="Mondo S."/>
            <person name="Nolan M."/>
            <person name="Ohm R."/>
            <person name="Pangilinan J."/>
            <person name="Park H.-J."/>
            <person name="Ramirez L."/>
            <person name="Alfaro M."/>
            <person name="Sun H."/>
            <person name="Tritt A."/>
            <person name="Yoshinaga Y."/>
            <person name="Zwiers L.-H."/>
            <person name="Turgeon B."/>
            <person name="Goodwin S."/>
            <person name="Spatafora J."/>
            <person name="Crous P."/>
            <person name="Grigoriev I."/>
        </authorList>
    </citation>
    <scope>NUCLEOTIDE SEQUENCE</scope>
    <source>
        <strain evidence="2">CBS 262.69</strain>
    </source>
</reference>
<protein>
    <submittedName>
        <fullName evidence="2">Uncharacterized protein</fullName>
    </submittedName>
</protein>
<proteinExistence type="predicted"/>
<evidence type="ECO:0000256" key="1">
    <source>
        <dbReference type="SAM" id="MobiDB-lite"/>
    </source>
</evidence>
<dbReference type="EMBL" id="ML996696">
    <property type="protein sequence ID" value="KAF2399912.1"/>
    <property type="molecule type" value="Genomic_DNA"/>
</dbReference>
<gene>
    <name evidence="2" type="ORF">EJ06DRAFT_530694</name>
</gene>
<evidence type="ECO:0000313" key="3">
    <source>
        <dbReference type="Proteomes" id="UP000799640"/>
    </source>
</evidence>
<dbReference type="Proteomes" id="UP000799640">
    <property type="component" value="Unassembled WGS sequence"/>
</dbReference>
<evidence type="ECO:0000313" key="2">
    <source>
        <dbReference type="EMBL" id="KAF2399912.1"/>
    </source>
</evidence>
<feature type="compositionally biased region" description="Polar residues" evidence="1">
    <location>
        <begin position="20"/>
        <end position="31"/>
    </location>
</feature>
<sequence length="91" mass="10093">MFVLHLFPSGKQTGDPGPNQPLQTGNPSPATMQQCKASQRQFTCNINNNDDAEKYAVLATVWCRMKPPPRYGACRVEHVQFQAHEPAAPAR</sequence>
<dbReference type="AlphaFoldDB" id="A0A6G1HV80"/>
<organism evidence="2 3">
    <name type="scientific">Trichodelitschia bisporula</name>
    <dbReference type="NCBI Taxonomy" id="703511"/>
    <lineage>
        <taxon>Eukaryota</taxon>
        <taxon>Fungi</taxon>
        <taxon>Dikarya</taxon>
        <taxon>Ascomycota</taxon>
        <taxon>Pezizomycotina</taxon>
        <taxon>Dothideomycetes</taxon>
        <taxon>Dothideomycetes incertae sedis</taxon>
        <taxon>Phaeotrichales</taxon>
        <taxon>Phaeotrichaceae</taxon>
        <taxon>Trichodelitschia</taxon>
    </lineage>
</organism>
<name>A0A6G1HV80_9PEZI</name>
<accession>A0A6G1HV80</accession>
<keyword evidence="3" id="KW-1185">Reference proteome</keyword>
<feature type="region of interest" description="Disordered" evidence="1">
    <location>
        <begin position="1"/>
        <end position="31"/>
    </location>
</feature>